<dbReference type="AlphaFoldDB" id="A0A183AJ25"/>
<evidence type="ECO:0000313" key="3">
    <source>
        <dbReference type="WBParaSite" id="ECPE_0000697401-mRNA-1"/>
    </source>
</evidence>
<dbReference type="OrthoDB" id="6244748at2759"/>
<dbReference type="Proteomes" id="UP000272942">
    <property type="component" value="Unassembled WGS sequence"/>
</dbReference>
<dbReference type="WBParaSite" id="ECPE_0000697401-mRNA-1">
    <property type="protein sequence ID" value="ECPE_0000697401-mRNA-1"/>
    <property type="gene ID" value="ECPE_0000697401"/>
</dbReference>
<accession>A0A183AJ25</accession>
<gene>
    <name evidence="1" type="ORF">ECPE_LOCUS6960</name>
</gene>
<protein>
    <submittedName>
        <fullName evidence="3">Mcm10 domain-containing protein</fullName>
    </submittedName>
</protein>
<name>A0A183AJ25_9TREM</name>
<sequence length="113" mass="12501">MARRSGAEDELYAAYLSQGEMNVVYKKLQDQAAIRGSPYPPPPQFYTTNTGMTCRRHFCAVCGSQASANRCHGPTAVLVDGQQQRSMEWITGITLPDALSRARTAKLMQDGFR</sequence>
<keyword evidence="2" id="KW-1185">Reference proteome</keyword>
<proteinExistence type="predicted"/>
<reference evidence="3" key="1">
    <citation type="submission" date="2016-06" db="UniProtKB">
        <authorList>
            <consortium name="WormBaseParasite"/>
        </authorList>
    </citation>
    <scope>IDENTIFICATION</scope>
</reference>
<evidence type="ECO:0000313" key="1">
    <source>
        <dbReference type="EMBL" id="VDP79792.1"/>
    </source>
</evidence>
<reference evidence="1 2" key="2">
    <citation type="submission" date="2018-11" db="EMBL/GenBank/DDBJ databases">
        <authorList>
            <consortium name="Pathogen Informatics"/>
        </authorList>
    </citation>
    <scope>NUCLEOTIDE SEQUENCE [LARGE SCALE GENOMIC DNA]</scope>
    <source>
        <strain evidence="1 2">Egypt</strain>
    </source>
</reference>
<evidence type="ECO:0000313" key="2">
    <source>
        <dbReference type="Proteomes" id="UP000272942"/>
    </source>
</evidence>
<organism evidence="3">
    <name type="scientific">Echinostoma caproni</name>
    <dbReference type="NCBI Taxonomy" id="27848"/>
    <lineage>
        <taxon>Eukaryota</taxon>
        <taxon>Metazoa</taxon>
        <taxon>Spiralia</taxon>
        <taxon>Lophotrochozoa</taxon>
        <taxon>Platyhelminthes</taxon>
        <taxon>Trematoda</taxon>
        <taxon>Digenea</taxon>
        <taxon>Plagiorchiida</taxon>
        <taxon>Echinostomata</taxon>
        <taxon>Echinostomatoidea</taxon>
        <taxon>Echinostomatidae</taxon>
        <taxon>Echinostoma</taxon>
    </lineage>
</organism>
<dbReference type="EMBL" id="UZAN01044005">
    <property type="protein sequence ID" value="VDP79792.1"/>
    <property type="molecule type" value="Genomic_DNA"/>
</dbReference>